<sequence length="70" mass="7327">MMLRTWEEVASGQSCQMSAAVPATTGLAKLVPWKGAGLPTIVWVVPSLVRSSAETGPPGAYKSMCSADME</sequence>
<evidence type="ECO:0000313" key="3">
    <source>
        <dbReference type="Proteomes" id="UP000030145"/>
    </source>
</evidence>
<proteinExistence type="predicted"/>
<dbReference type="AlphaFoldDB" id="A0A0A2DI86"/>
<organism evidence="2 3">
    <name type="scientific">Corynebacterium auriscanis</name>
    <dbReference type="NCBI Taxonomy" id="99807"/>
    <lineage>
        <taxon>Bacteria</taxon>
        <taxon>Bacillati</taxon>
        <taxon>Actinomycetota</taxon>
        <taxon>Actinomycetes</taxon>
        <taxon>Mycobacteriales</taxon>
        <taxon>Corynebacteriaceae</taxon>
        <taxon>Corynebacterium</taxon>
    </lineage>
</organism>
<dbReference type="Proteomes" id="UP000030145">
    <property type="component" value="Unassembled WGS sequence"/>
</dbReference>
<protein>
    <submittedName>
        <fullName evidence="2">Uncharacterized protein</fullName>
    </submittedName>
</protein>
<evidence type="ECO:0000256" key="1">
    <source>
        <dbReference type="SAM" id="MobiDB-lite"/>
    </source>
</evidence>
<gene>
    <name evidence="2" type="ORF">MA47_04705</name>
</gene>
<keyword evidence="3" id="KW-1185">Reference proteome</keyword>
<reference evidence="2 3" key="1">
    <citation type="submission" date="2014-10" db="EMBL/GenBank/DDBJ databases">
        <title>Whole Genome sequence of Corynebacterium auriscanis strain CIP 106629.</title>
        <authorList>
            <person name="Hassan S.S."/>
            <person name="Jamal S.B."/>
            <person name="Tiwari S."/>
            <person name="Oliveira L.D.C."/>
            <person name="Souza F."/>
            <person name="Mariano D.C."/>
            <person name="Almeida S."/>
            <person name="Dorella F."/>
            <person name="Pereira F."/>
            <person name="Carvalho A."/>
            <person name="Leal C.A."/>
            <person name="Soares S.D.C."/>
            <person name="Figueiredo H.C."/>
            <person name="Silva A."/>
            <person name="Azevedo V.A."/>
        </authorList>
    </citation>
    <scope>NUCLEOTIDE SEQUENCE [LARGE SCALE GENOMIC DNA]</scope>
    <source>
        <strain evidence="2 3">CIP 106629</strain>
    </source>
</reference>
<accession>A0A0A2DI86</accession>
<dbReference type="EMBL" id="JRVJ01000004">
    <property type="protein sequence ID" value="KGM18905.1"/>
    <property type="molecule type" value="Genomic_DNA"/>
</dbReference>
<feature type="region of interest" description="Disordered" evidence="1">
    <location>
        <begin position="51"/>
        <end position="70"/>
    </location>
</feature>
<comment type="caution">
    <text evidence="2">The sequence shown here is derived from an EMBL/GenBank/DDBJ whole genome shotgun (WGS) entry which is preliminary data.</text>
</comment>
<evidence type="ECO:0000313" key="2">
    <source>
        <dbReference type="EMBL" id="KGM18905.1"/>
    </source>
</evidence>
<name>A0A0A2DI86_9CORY</name>